<dbReference type="EnsemblMetazoa" id="CapteT207392">
    <property type="protein sequence ID" value="CapteP207392"/>
    <property type="gene ID" value="CapteG207392"/>
</dbReference>
<evidence type="ECO:0000313" key="3">
    <source>
        <dbReference type="Proteomes" id="UP000014760"/>
    </source>
</evidence>
<proteinExistence type="predicted"/>
<dbReference type="EMBL" id="AMQN01001405">
    <property type="status" value="NOT_ANNOTATED_CDS"/>
    <property type="molecule type" value="Genomic_DNA"/>
</dbReference>
<reference evidence="2" key="3">
    <citation type="submission" date="2015-06" db="UniProtKB">
        <authorList>
            <consortium name="EnsemblMetazoa"/>
        </authorList>
    </citation>
    <scope>IDENTIFICATION</scope>
</reference>
<sequence length="144" mass="16278">MKPDVKELKEIHKEMQCYFTIPHDTPAAVSIIGSYEVVSLDIFQIHFKLTDADALKDNGAGYYDVSDRAHLMPLWRRGGARIGTQNGWRAVSSESGGRRLTVSALPLIERQCNPISMVEDAVEERNRFRRSGIRMALSWCQLAI</sequence>
<evidence type="ECO:0000313" key="2">
    <source>
        <dbReference type="EnsemblMetazoa" id="CapteP207392"/>
    </source>
</evidence>
<organism evidence="1">
    <name type="scientific">Capitella teleta</name>
    <name type="common">Polychaete worm</name>
    <dbReference type="NCBI Taxonomy" id="283909"/>
    <lineage>
        <taxon>Eukaryota</taxon>
        <taxon>Metazoa</taxon>
        <taxon>Spiralia</taxon>
        <taxon>Lophotrochozoa</taxon>
        <taxon>Annelida</taxon>
        <taxon>Polychaeta</taxon>
        <taxon>Sedentaria</taxon>
        <taxon>Scolecida</taxon>
        <taxon>Capitellidae</taxon>
        <taxon>Capitella</taxon>
    </lineage>
</organism>
<dbReference type="AlphaFoldDB" id="R7UET7"/>
<reference evidence="1 3" key="2">
    <citation type="journal article" date="2013" name="Nature">
        <title>Insights into bilaterian evolution from three spiralian genomes.</title>
        <authorList>
            <person name="Simakov O."/>
            <person name="Marletaz F."/>
            <person name="Cho S.J."/>
            <person name="Edsinger-Gonzales E."/>
            <person name="Havlak P."/>
            <person name="Hellsten U."/>
            <person name="Kuo D.H."/>
            <person name="Larsson T."/>
            <person name="Lv J."/>
            <person name="Arendt D."/>
            <person name="Savage R."/>
            <person name="Osoegawa K."/>
            <person name="de Jong P."/>
            <person name="Grimwood J."/>
            <person name="Chapman J.A."/>
            <person name="Shapiro H."/>
            <person name="Aerts A."/>
            <person name="Otillar R.P."/>
            <person name="Terry A.Y."/>
            <person name="Boore J.L."/>
            <person name="Grigoriev I.V."/>
            <person name="Lindberg D.R."/>
            <person name="Seaver E.C."/>
            <person name="Weisblat D.A."/>
            <person name="Putnam N.H."/>
            <person name="Rokhsar D.S."/>
        </authorList>
    </citation>
    <scope>NUCLEOTIDE SEQUENCE</scope>
    <source>
        <strain evidence="1 3">I ESC-2004</strain>
    </source>
</reference>
<keyword evidence="3" id="KW-1185">Reference proteome</keyword>
<protein>
    <submittedName>
        <fullName evidence="1 2">Uncharacterized protein</fullName>
    </submittedName>
</protein>
<dbReference type="HOGENOM" id="CLU_1798274_0_0_1"/>
<dbReference type="EMBL" id="KB302197">
    <property type="protein sequence ID" value="ELU04591.1"/>
    <property type="molecule type" value="Genomic_DNA"/>
</dbReference>
<gene>
    <name evidence="1" type="ORF">CAPTEDRAFT_207392</name>
</gene>
<evidence type="ECO:0000313" key="1">
    <source>
        <dbReference type="EMBL" id="ELU04591.1"/>
    </source>
</evidence>
<name>R7UET7_CAPTE</name>
<accession>R7UET7</accession>
<dbReference type="Proteomes" id="UP000014760">
    <property type="component" value="Unassembled WGS sequence"/>
</dbReference>
<reference evidence="3" key="1">
    <citation type="submission" date="2012-12" db="EMBL/GenBank/DDBJ databases">
        <authorList>
            <person name="Hellsten U."/>
            <person name="Grimwood J."/>
            <person name="Chapman J.A."/>
            <person name="Shapiro H."/>
            <person name="Aerts A."/>
            <person name="Otillar R.P."/>
            <person name="Terry A.Y."/>
            <person name="Boore J.L."/>
            <person name="Simakov O."/>
            <person name="Marletaz F."/>
            <person name="Cho S.-J."/>
            <person name="Edsinger-Gonzales E."/>
            <person name="Havlak P."/>
            <person name="Kuo D.-H."/>
            <person name="Larsson T."/>
            <person name="Lv J."/>
            <person name="Arendt D."/>
            <person name="Savage R."/>
            <person name="Osoegawa K."/>
            <person name="de Jong P."/>
            <person name="Lindberg D.R."/>
            <person name="Seaver E.C."/>
            <person name="Weisblat D.A."/>
            <person name="Putnam N.H."/>
            <person name="Grigoriev I.V."/>
            <person name="Rokhsar D.S."/>
        </authorList>
    </citation>
    <scope>NUCLEOTIDE SEQUENCE</scope>
    <source>
        <strain evidence="3">I ESC-2004</strain>
    </source>
</reference>